<protein>
    <submittedName>
        <fullName evidence="1">Uncharacterized protein</fullName>
    </submittedName>
</protein>
<comment type="caution">
    <text evidence="1">The sequence shown here is derived from an EMBL/GenBank/DDBJ whole genome shotgun (WGS) entry which is preliminary data.</text>
</comment>
<gene>
    <name evidence="1" type="ORF">S01H1_31681</name>
</gene>
<sequence length="165" mass="19075">MSNSMKYKFLGKITAQGGSKCVLGNKYQNDGLSTLKLNKLQIQMKNQIESKIFQNQYQFESVPCAVCNNCEIFVRISGKDRYGLFVPVVICPYCGLIQTNPRMTIESYDNFYNIEYRKLYMGVNQASKDFFFKSYNKGKEIYNFLRSKLAFSKPPLETFVFEVGC</sequence>
<dbReference type="AlphaFoldDB" id="X0TVX8"/>
<proteinExistence type="predicted"/>
<reference evidence="1" key="1">
    <citation type="journal article" date="2014" name="Front. Microbiol.">
        <title>High frequency of phylogenetically diverse reductive dehalogenase-homologous genes in deep subseafloor sedimentary metagenomes.</title>
        <authorList>
            <person name="Kawai M."/>
            <person name="Futagami T."/>
            <person name="Toyoda A."/>
            <person name="Takaki Y."/>
            <person name="Nishi S."/>
            <person name="Hori S."/>
            <person name="Arai W."/>
            <person name="Tsubouchi T."/>
            <person name="Morono Y."/>
            <person name="Uchiyama I."/>
            <person name="Ito T."/>
            <person name="Fujiyama A."/>
            <person name="Inagaki F."/>
            <person name="Takami H."/>
        </authorList>
    </citation>
    <scope>NUCLEOTIDE SEQUENCE</scope>
    <source>
        <strain evidence="1">Expedition CK06-06</strain>
    </source>
</reference>
<feature type="non-terminal residue" evidence="1">
    <location>
        <position position="165"/>
    </location>
</feature>
<dbReference type="EMBL" id="BARS01019564">
    <property type="protein sequence ID" value="GAF92292.1"/>
    <property type="molecule type" value="Genomic_DNA"/>
</dbReference>
<accession>X0TVX8</accession>
<name>X0TVX8_9ZZZZ</name>
<organism evidence="1">
    <name type="scientific">marine sediment metagenome</name>
    <dbReference type="NCBI Taxonomy" id="412755"/>
    <lineage>
        <taxon>unclassified sequences</taxon>
        <taxon>metagenomes</taxon>
        <taxon>ecological metagenomes</taxon>
    </lineage>
</organism>
<evidence type="ECO:0000313" key="1">
    <source>
        <dbReference type="EMBL" id="GAF92292.1"/>
    </source>
</evidence>